<dbReference type="PANTHER" id="PTHR42928:SF5">
    <property type="entry name" value="BLR1237 PROTEIN"/>
    <property type="match status" value="1"/>
</dbReference>
<reference evidence="3 4" key="1">
    <citation type="submission" date="2015-08" db="EMBL/GenBank/DDBJ databases">
        <title>Investigation of the bacterial diversity of lava forest soil.</title>
        <authorList>
            <person name="Lee J.S."/>
        </authorList>
    </citation>
    <scope>NUCLEOTIDE SEQUENCE [LARGE SCALE GENOMIC DNA]</scope>
    <source>
        <strain evidence="3 4">GJW-30</strain>
    </source>
</reference>
<accession>A0A0S3PU97</accession>
<feature type="chain" id="PRO_5006615578" evidence="2">
    <location>
        <begin position="27"/>
        <end position="326"/>
    </location>
</feature>
<dbReference type="RefSeq" id="WP_096354852.1">
    <property type="nucleotide sequence ID" value="NZ_AP014946.1"/>
</dbReference>
<keyword evidence="2" id="KW-0732">Signal</keyword>
<feature type="signal peptide" evidence="2">
    <location>
        <begin position="1"/>
        <end position="26"/>
    </location>
</feature>
<dbReference type="InterPro" id="IPR042100">
    <property type="entry name" value="Bug_dom1"/>
</dbReference>
<evidence type="ECO:0000313" key="3">
    <source>
        <dbReference type="EMBL" id="BAT59459.1"/>
    </source>
</evidence>
<keyword evidence="4" id="KW-1185">Reference proteome</keyword>
<dbReference type="Gene3D" id="3.40.190.150">
    <property type="entry name" value="Bordetella uptake gene, domain 1"/>
    <property type="match status" value="1"/>
</dbReference>
<evidence type="ECO:0000256" key="2">
    <source>
        <dbReference type="SAM" id="SignalP"/>
    </source>
</evidence>
<proteinExistence type="inferred from homology"/>
<dbReference type="KEGG" id="vgo:GJW-30_1_01992"/>
<dbReference type="SUPFAM" id="SSF53850">
    <property type="entry name" value="Periplasmic binding protein-like II"/>
    <property type="match status" value="1"/>
</dbReference>
<dbReference type="PIRSF" id="PIRSF017082">
    <property type="entry name" value="YflP"/>
    <property type="match status" value="1"/>
</dbReference>
<dbReference type="CDD" id="cd13578">
    <property type="entry name" value="PBP2_Bug27"/>
    <property type="match status" value="1"/>
</dbReference>
<protein>
    <submittedName>
        <fullName evidence="3">Tripartite tricarboxylate transporter family receptor</fullName>
    </submittedName>
</protein>
<evidence type="ECO:0000256" key="1">
    <source>
        <dbReference type="ARBA" id="ARBA00006987"/>
    </source>
</evidence>
<dbReference type="PANTHER" id="PTHR42928">
    <property type="entry name" value="TRICARBOXYLATE-BINDING PROTEIN"/>
    <property type="match status" value="1"/>
</dbReference>
<dbReference type="InterPro" id="IPR005064">
    <property type="entry name" value="BUG"/>
</dbReference>
<dbReference type="Proteomes" id="UP000236884">
    <property type="component" value="Chromosome"/>
</dbReference>
<evidence type="ECO:0000313" key="4">
    <source>
        <dbReference type="Proteomes" id="UP000236884"/>
    </source>
</evidence>
<sequence>MPFNVARFAHVLIAAFAVASVLPAAAETYPDRPIKLVIPFTPGGVTDNVGRLVADRMSRELGQPIIVENRAGANGRIGTDVVAKSPPDGYTLLLGSVGAFAIHPHMVKAPYDPVNDFIPVSLVATNDVVIVQNPKLPPKTPAEFIAYLKENNGKLQYGSSGVGSPTHLATEMFRRQIGIDIVHVPYRGDSAAISDVVAGVVSFSFSTVSATISLIESGHLRAIASTGLQRSKRLPDVPTLAESGLPGFNAENWVGIFAPAKTPDAIVERIYKAIKIALADPEVERRLIAGGNTIVGSDTAGARKFIEDENKKWGEIVRAGNIKLME</sequence>
<dbReference type="EMBL" id="AP014946">
    <property type="protein sequence ID" value="BAT59459.1"/>
    <property type="molecule type" value="Genomic_DNA"/>
</dbReference>
<name>A0A0S3PU97_9BRAD</name>
<dbReference type="OrthoDB" id="9780943at2"/>
<keyword evidence="3" id="KW-0675">Receptor</keyword>
<dbReference type="AlphaFoldDB" id="A0A0S3PU97"/>
<comment type="similarity">
    <text evidence="1">Belongs to the UPF0065 (bug) family.</text>
</comment>
<gene>
    <name evidence="3" type="ORF">GJW-30_1_01992</name>
</gene>
<organism evidence="3 4">
    <name type="scientific">Variibacter gotjawalensis</name>
    <dbReference type="NCBI Taxonomy" id="1333996"/>
    <lineage>
        <taxon>Bacteria</taxon>
        <taxon>Pseudomonadati</taxon>
        <taxon>Pseudomonadota</taxon>
        <taxon>Alphaproteobacteria</taxon>
        <taxon>Hyphomicrobiales</taxon>
        <taxon>Nitrobacteraceae</taxon>
        <taxon>Variibacter</taxon>
    </lineage>
</organism>
<dbReference type="Pfam" id="PF03401">
    <property type="entry name" value="TctC"/>
    <property type="match status" value="1"/>
</dbReference>
<dbReference type="Gene3D" id="3.40.190.10">
    <property type="entry name" value="Periplasmic binding protein-like II"/>
    <property type="match status" value="1"/>
</dbReference>